<organism evidence="5 6">
    <name type="scientific">Rhizoctonia solani</name>
    <dbReference type="NCBI Taxonomy" id="456999"/>
    <lineage>
        <taxon>Eukaryota</taxon>
        <taxon>Fungi</taxon>
        <taxon>Dikarya</taxon>
        <taxon>Basidiomycota</taxon>
        <taxon>Agaricomycotina</taxon>
        <taxon>Agaricomycetes</taxon>
        <taxon>Cantharellales</taxon>
        <taxon>Ceratobasidiaceae</taxon>
        <taxon>Rhizoctonia</taxon>
    </lineage>
</organism>
<dbReference type="EMBL" id="CAJMWT010009460">
    <property type="protein sequence ID" value="CAE6538456.1"/>
    <property type="molecule type" value="Genomic_DNA"/>
</dbReference>
<dbReference type="InterPro" id="IPR036514">
    <property type="entry name" value="SGNH_hydro_sf"/>
</dbReference>
<dbReference type="Pfam" id="PF00734">
    <property type="entry name" value="CBM_1"/>
    <property type="match status" value="1"/>
</dbReference>
<proteinExistence type="predicted"/>
<dbReference type="Gene3D" id="3.40.50.1110">
    <property type="entry name" value="SGNH hydrolase"/>
    <property type="match status" value="1"/>
</dbReference>
<dbReference type="InterPro" id="IPR000254">
    <property type="entry name" value="CBD"/>
</dbReference>
<evidence type="ECO:0000313" key="5">
    <source>
        <dbReference type="EMBL" id="CAE6538456.1"/>
    </source>
</evidence>
<evidence type="ECO:0000256" key="2">
    <source>
        <dbReference type="SAM" id="MobiDB-lite"/>
    </source>
</evidence>
<protein>
    <recommendedName>
        <fullName evidence="4">CBM1 domain-containing protein</fullName>
    </recommendedName>
</protein>
<feature type="signal peptide" evidence="3">
    <location>
        <begin position="1"/>
        <end position="21"/>
    </location>
</feature>
<dbReference type="GO" id="GO:0005975">
    <property type="term" value="P:carbohydrate metabolic process"/>
    <property type="evidence" value="ECO:0007669"/>
    <property type="project" value="InterPro"/>
</dbReference>
<sequence>MSRLSLVSIAALTALVSSVNAQQPVYAQCGGNGWTGGTTCVAGSTCVKQNDWYSQCLPGSATTTSTTRPVTSSTTAPVTSKTTSSITPTSSTTPTGIKYWFSFGDSYTQTGFDINGTKPAVGNPLGNPTYPGYTACGSVPNWVDLVTTTYNGSTLLTYNFAYGGATINATLVAPYTPTVLSLIDQVNIFLANKAVAPWTGSNALFSVFIGINDIGNSWYQSGDRAAFSDILLDGYFGLIKKIYDVGGRNFLFVNVPHVDRSPLMLSQSADSRAAEAVVIDGFNTKLASRASAFASANSGVKTWVYDSATKLNTLLDSPTSYGFQDATSYGSASNLMWCNDYHVSSGVHDYFAKDVSALLKGSFTRR</sequence>
<dbReference type="SMART" id="SM00236">
    <property type="entry name" value="fCBD"/>
    <property type="match status" value="1"/>
</dbReference>
<name>A0A8H3DS07_9AGAM</name>
<dbReference type="GO" id="GO:0016788">
    <property type="term" value="F:hydrolase activity, acting on ester bonds"/>
    <property type="evidence" value="ECO:0007669"/>
    <property type="project" value="InterPro"/>
</dbReference>
<reference evidence="5" key="1">
    <citation type="submission" date="2021-01" db="EMBL/GenBank/DDBJ databases">
        <authorList>
            <person name="Kaushik A."/>
        </authorList>
    </citation>
    <scope>NUCLEOTIDE SEQUENCE</scope>
    <source>
        <strain evidence="5">AG2-2IIIB</strain>
    </source>
</reference>
<feature type="region of interest" description="Disordered" evidence="2">
    <location>
        <begin position="60"/>
        <end position="91"/>
    </location>
</feature>
<dbReference type="InterPro" id="IPR035971">
    <property type="entry name" value="CBD_sf"/>
</dbReference>
<dbReference type="GO" id="GO:0030248">
    <property type="term" value="F:cellulose binding"/>
    <property type="evidence" value="ECO:0007669"/>
    <property type="project" value="InterPro"/>
</dbReference>
<dbReference type="PROSITE" id="PS00562">
    <property type="entry name" value="CBM1_1"/>
    <property type="match status" value="1"/>
</dbReference>
<dbReference type="GO" id="GO:0005576">
    <property type="term" value="C:extracellular region"/>
    <property type="evidence" value="ECO:0007669"/>
    <property type="project" value="InterPro"/>
</dbReference>
<dbReference type="Proteomes" id="UP000663843">
    <property type="component" value="Unassembled WGS sequence"/>
</dbReference>
<evidence type="ECO:0000313" key="6">
    <source>
        <dbReference type="Proteomes" id="UP000663843"/>
    </source>
</evidence>
<dbReference type="PANTHER" id="PTHR45642:SF139">
    <property type="entry name" value="SGNH HYDROLASE-TYPE ESTERASE DOMAIN-CONTAINING PROTEIN"/>
    <property type="match status" value="1"/>
</dbReference>
<dbReference type="Pfam" id="PF00657">
    <property type="entry name" value="Lipase_GDSL"/>
    <property type="match status" value="1"/>
</dbReference>
<dbReference type="AlphaFoldDB" id="A0A8H3DS07"/>
<feature type="domain" description="CBM1" evidence="4">
    <location>
        <begin position="21"/>
        <end position="57"/>
    </location>
</feature>
<dbReference type="CDD" id="cd01846">
    <property type="entry name" value="fatty_acyltransferase_like"/>
    <property type="match status" value="1"/>
</dbReference>
<comment type="caution">
    <text evidence="5">The sequence shown here is derived from an EMBL/GenBank/DDBJ whole genome shotgun (WGS) entry which is preliminary data.</text>
</comment>
<dbReference type="SUPFAM" id="SSF52266">
    <property type="entry name" value="SGNH hydrolase"/>
    <property type="match status" value="1"/>
</dbReference>
<dbReference type="SUPFAM" id="SSF57180">
    <property type="entry name" value="Cellulose-binding domain"/>
    <property type="match status" value="1"/>
</dbReference>
<evidence type="ECO:0000259" key="4">
    <source>
        <dbReference type="PROSITE" id="PS51164"/>
    </source>
</evidence>
<evidence type="ECO:0000256" key="3">
    <source>
        <dbReference type="SAM" id="SignalP"/>
    </source>
</evidence>
<evidence type="ECO:0000256" key="1">
    <source>
        <dbReference type="ARBA" id="ARBA00022729"/>
    </source>
</evidence>
<keyword evidence="1 3" id="KW-0732">Signal</keyword>
<dbReference type="InterPro" id="IPR050592">
    <property type="entry name" value="GDSL_lipolytic_enzyme"/>
</dbReference>
<dbReference type="PANTHER" id="PTHR45642">
    <property type="entry name" value="GDSL ESTERASE/LIPASE EXL3"/>
    <property type="match status" value="1"/>
</dbReference>
<dbReference type="InterPro" id="IPR001087">
    <property type="entry name" value="GDSL"/>
</dbReference>
<dbReference type="PROSITE" id="PS51164">
    <property type="entry name" value="CBM1_2"/>
    <property type="match status" value="1"/>
</dbReference>
<gene>
    <name evidence="5" type="ORF">RDB_LOCUS191358</name>
</gene>
<accession>A0A8H3DS07</accession>
<feature type="chain" id="PRO_5034848857" description="CBM1 domain-containing protein" evidence="3">
    <location>
        <begin position="22"/>
        <end position="366"/>
    </location>
</feature>